<evidence type="ECO:0000259" key="2">
    <source>
        <dbReference type="Pfam" id="PF16998"/>
    </source>
</evidence>
<dbReference type="Proteomes" id="UP000241808">
    <property type="component" value="Unassembled WGS sequence"/>
</dbReference>
<organism evidence="3 4">
    <name type="scientific">Phreatobacter oligotrophus</name>
    <dbReference type="NCBI Taxonomy" id="1122261"/>
    <lineage>
        <taxon>Bacteria</taxon>
        <taxon>Pseudomonadati</taxon>
        <taxon>Pseudomonadota</taxon>
        <taxon>Alphaproteobacteria</taxon>
        <taxon>Hyphomicrobiales</taxon>
        <taxon>Phreatobacteraceae</taxon>
        <taxon>Phreatobacter</taxon>
    </lineage>
</organism>
<gene>
    <name evidence="3" type="ORF">C8P69_103479</name>
</gene>
<name>A0A2T4ZF90_9HYPH</name>
<evidence type="ECO:0000313" key="3">
    <source>
        <dbReference type="EMBL" id="PTM60545.1"/>
    </source>
</evidence>
<accession>A0A2T4ZF90</accession>
<dbReference type="InterPro" id="IPR032635">
    <property type="entry name" value="Anti_2"/>
</dbReference>
<proteinExistence type="predicted"/>
<dbReference type="AlphaFoldDB" id="A0A2T4ZF90"/>
<sequence>MVDGCGVGHVYSGADAGSPCPAPAEPPFRSAPCRGPLAALALLAFVMTQGCTVALPSLWERSNVAPPGAAQMRQGASDDQITTGSVRRTPEATPAAAPAPAPQPNGLPIPQADWDAAKAVLMEALADRADTPSLPWANAGTGMSGTVTALQRAAGTGGQTCRDFLGSAIKDGKEVWFDGRACRSNGPWAVVELRPWRRS</sequence>
<dbReference type="Pfam" id="PF16998">
    <property type="entry name" value="17kDa_Anti_2"/>
    <property type="match status" value="1"/>
</dbReference>
<comment type="caution">
    <text evidence="3">The sequence shown here is derived from an EMBL/GenBank/DDBJ whole genome shotgun (WGS) entry which is preliminary data.</text>
</comment>
<evidence type="ECO:0000256" key="1">
    <source>
        <dbReference type="SAM" id="MobiDB-lite"/>
    </source>
</evidence>
<feature type="compositionally biased region" description="Pro residues" evidence="1">
    <location>
        <begin position="97"/>
        <end position="107"/>
    </location>
</feature>
<dbReference type="EMBL" id="PZZL01000003">
    <property type="protein sequence ID" value="PTM60545.1"/>
    <property type="molecule type" value="Genomic_DNA"/>
</dbReference>
<evidence type="ECO:0000313" key="4">
    <source>
        <dbReference type="Proteomes" id="UP000241808"/>
    </source>
</evidence>
<reference evidence="3 4" key="1">
    <citation type="submission" date="2018-04" db="EMBL/GenBank/DDBJ databases">
        <title>Genomic Encyclopedia of Archaeal and Bacterial Type Strains, Phase II (KMG-II): from individual species to whole genera.</title>
        <authorList>
            <person name="Goeker M."/>
        </authorList>
    </citation>
    <scope>NUCLEOTIDE SEQUENCE [LARGE SCALE GENOMIC DNA]</scope>
    <source>
        <strain evidence="3 4">DSM 25521</strain>
    </source>
</reference>
<keyword evidence="4" id="KW-1185">Reference proteome</keyword>
<protein>
    <submittedName>
        <fullName evidence="3">Outer membrane surface antigen</fullName>
    </submittedName>
</protein>
<feature type="domain" description="Surface antigen" evidence="2">
    <location>
        <begin position="110"/>
        <end position="196"/>
    </location>
</feature>
<feature type="region of interest" description="Disordered" evidence="1">
    <location>
        <begin position="86"/>
        <end position="108"/>
    </location>
</feature>
<dbReference type="OrthoDB" id="8017863at2"/>